<reference evidence="1" key="1">
    <citation type="submission" date="2018-08" db="EMBL/GenBank/DDBJ databases">
        <authorList>
            <person name="Rossello M."/>
        </authorList>
    </citation>
    <scope>NUCLEOTIDE SEQUENCE [LARGE SCALE GENOMIC DNA]</scope>
    <source>
        <strain evidence="1">cv. Chinese Spring</strain>
    </source>
</reference>
<dbReference type="Gramene" id="TraesCLE_scaffold_104265_01G000200.1">
    <property type="protein sequence ID" value="TraesCLE_scaffold_104265_01G000200.1"/>
    <property type="gene ID" value="TraesCLE_scaffold_104265_01G000200"/>
</dbReference>
<dbReference type="Gramene" id="TraesROB_scaffold_019403_01G000600.1">
    <property type="protein sequence ID" value="TraesROB_scaffold_019403_01G000600.1"/>
    <property type="gene ID" value="TraesROB_scaffold_019403_01G000600"/>
</dbReference>
<proteinExistence type="predicted"/>
<keyword evidence="2" id="KW-1185">Reference proteome</keyword>
<evidence type="ECO:0000313" key="2">
    <source>
        <dbReference type="Proteomes" id="UP000019116"/>
    </source>
</evidence>
<dbReference type="Proteomes" id="UP000019116">
    <property type="component" value="Chromosome 2A"/>
</dbReference>
<dbReference type="OrthoDB" id="714487at2759"/>
<dbReference type="Gramene" id="TraesCS2A03G1012000.1">
    <property type="protein sequence ID" value="TraesCS2A03G1012000.1.CDS1"/>
    <property type="gene ID" value="TraesCS2A03G1012000"/>
</dbReference>
<dbReference type="AlphaFoldDB" id="A0A3B6B422"/>
<accession>A0A3B6B422</accession>
<dbReference type="Gramene" id="TraesCS2A02G423200.1">
    <property type="protein sequence ID" value="TraesCS2A02G423200.1.cds1"/>
    <property type="gene ID" value="TraesCS2A02G423200"/>
</dbReference>
<dbReference type="Gramene" id="TraesCAD_scaffold_109969_01G000200.1">
    <property type="protein sequence ID" value="TraesCAD_scaffold_109969_01G000200.1"/>
    <property type="gene ID" value="TraesCAD_scaffold_109969_01G000200"/>
</dbReference>
<dbReference type="EnsemblPlants" id="TraesCS2A02G423200.1">
    <property type="protein sequence ID" value="TraesCS2A02G423200.1.cds1"/>
    <property type="gene ID" value="TraesCS2A02G423200"/>
</dbReference>
<reference evidence="1" key="2">
    <citation type="submission" date="2018-10" db="UniProtKB">
        <authorList>
            <consortium name="EnsemblPlants"/>
        </authorList>
    </citation>
    <scope>IDENTIFICATION</scope>
</reference>
<organism evidence="1">
    <name type="scientific">Triticum aestivum</name>
    <name type="common">Wheat</name>
    <dbReference type="NCBI Taxonomy" id="4565"/>
    <lineage>
        <taxon>Eukaryota</taxon>
        <taxon>Viridiplantae</taxon>
        <taxon>Streptophyta</taxon>
        <taxon>Embryophyta</taxon>
        <taxon>Tracheophyta</taxon>
        <taxon>Spermatophyta</taxon>
        <taxon>Magnoliopsida</taxon>
        <taxon>Liliopsida</taxon>
        <taxon>Poales</taxon>
        <taxon>Poaceae</taxon>
        <taxon>BOP clade</taxon>
        <taxon>Pooideae</taxon>
        <taxon>Triticodae</taxon>
        <taxon>Triticeae</taxon>
        <taxon>Triticinae</taxon>
        <taxon>Triticum</taxon>
    </lineage>
</organism>
<dbReference type="Gramene" id="TraesWEE_scaffold_144095_01G000100.1">
    <property type="protein sequence ID" value="TraesWEE_scaffold_144095_01G000100.1"/>
    <property type="gene ID" value="TraesWEE_scaffold_144095_01G000100"/>
</dbReference>
<evidence type="ECO:0000313" key="1">
    <source>
        <dbReference type="EnsemblPlants" id="TraesCS2A02G423200.1.cds1"/>
    </source>
</evidence>
<sequence>MRRKTLAGVNIARTSAGLSLHRTSARLKATGRARVVPAPAAKAAEILVARSLGIFKDGEDITAKALDAFAERFKEQLPLEVISAMRDLFRLDDVQAMGVEDALIQHGGEGAMDMERMEDAAAALQAST</sequence>
<name>A0A3B6B422_WHEAT</name>
<protein>
    <submittedName>
        <fullName evidence="1">Uncharacterized protein</fullName>
    </submittedName>
</protein>
<dbReference type="Gramene" id="TraesRN2A0100994500.1">
    <property type="protein sequence ID" value="TraesRN2A0100994500.1"/>
    <property type="gene ID" value="TraesRN2A0100994500"/>
</dbReference>